<sequence length="225" mass="23703">MRAHVLLAASAVSAAFALMGAAPALAGDVAFNIGATNNYVFRGLTQTDEKFAVQGGLDFATEGGFYAGAWASNVDFKDGTDAEIDLYGGYRTEAAGFAWDVGVIAYSYVGAPSGVSYNNYEVKVGASRAFGPATVGATLYYSPDSWGVENESLYAELTAAYTVSDKIAVSGAVGRQTFDPGSDYTTWNLGGTYALTDKLGLDLRYYDNNLKGYDDAFVVSLKAAF</sequence>
<evidence type="ECO:0000313" key="2">
    <source>
        <dbReference type="EMBL" id="QYC09020.1"/>
    </source>
</evidence>
<reference evidence="2 3" key="1">
    <citation type="submission" date="2021-07" db="EMBL/GenBank/DDBJ databases">
        <title>Isolation and characterization of bacteria from a gold mining with a capacity of golden bioaccumulation.</title>
        <authorList>
            <person name="Yang X.J."/>
        </authorList>
    </citation>
    <scope>NUCLEOTIDE SEQUENCE [LARGE SCALE GENOMIC DNA]</scope>
    <source>
        <strain evidence="2 3">Au29</strain>
    </source>
</reference>
<dbReference type="RefSeq" id="WP_219354682.1">
    <property type="nucleotide sequence ID" value="NZ_CBFGPT010000003.1"/>
</dbReference>
<feature type="chain" id="PRO_5045895145" evidence="1">
    <location>
        <begin position="27"/>
        <end position="225"/>
    </location>
</feature>
<feature type="signal peptide" evidence="1">
    <location>
        <begin position="1"/>
        <end position="26"/>
    </location>
</feature>
<accession>A0ABX8TCY2</accession>
<dbReference type="Pfam" id="PF09694">
    <property type="entry name" value="Gcw_chp"/>
    <property type="match status" value="1"/>
</dbReference>
<proteinExistence type="predicted"/>
<dbReference type="NCBIfam" id="TIGR02001">
    <property type="entry name" value="gcw_chp"/>
    <property type="match status" value="1"/>
</dbReference>
<gene>
    <name evidence="2" type="ORF">KWG56_10255</name>
</gene>
<keyword evidence="1" id="KW-0732">Signal</keyword>
<protein>
    <submittedName>
        <fullName evidence="2">TorF family putative porin</fullName>
    </submittedName>
</protein>
<evidence type="ECO:0000313" key="3">
    <source>
        <dbReference type="Proteomes" id="UP000824334"/>
    </source>
</evidence>
<evidence type="ECO:0000256" key="1">
    <source>
        <dbReference type="SAM" id="SignalP"/>
    </source>
</evidence>
<dbReference type="EMBL" id="CP080034">
    <property type="protein sequence ID" value="QYC09020.1"/>
    <property type="molecule type" value="Genomic_DNA"/>
</dbReference>
<dbReference type="GeneID" id="94375652"/>
<organism evidence="2 3">
    <name type="scientific">Brevundimonas nasdae</name>
    <dbReference type="NCBI Taxonomy" id="172043"/>
    <lineage>
        <taxon>Bacteria</taxon>
        <taxon>Pseudomonadati</taxon>
        <taxon>Pseudomonadota</taxon>
        <taxon>Alphaproteobacteria</taxon>
        <taxon>Caulobacterales</taxon>
        <taxon>Caulobacteraceae</taxon>
        <taxon>Brevundimonas</taxon>
    </lineage>
</organism>
<keyword evidence="3" id="KW-1185">Reference proteome</keyword>
<dbReference type="InterPro" id="IPR010239">
    <property type="entry name" value="CHP02001"/>
</dbReference>
<dbReference type="Proteomes" id="UP000824334">
    <property type="component" value="Chromosome"/>
</dbReference>
<name>A0ABX8TCY2_9CAUL</name>